<dbReference type="Gene3D" id="1.10.260.40">
    <property type="entry name" value="lambda repressor-like DNA-binding domains"/>
    <property type="match status" value="1"/>
</dbReference>
<evidence type="ECO:0000313" key="2">
    <source>
        <dbReference type="EMBL" id="WAW09272.1"/>
    </source>
</evidence>
<dbReference type="AlphaFoldDB" id="A0A9E9LV36"/>
<dbReference type="InterPro" id="IPR010982">
    <property type="entry name" value="Lambda_DNA-bd_dom_sf"/>
</dbReference>
<feature type="domain" description="HTH cro/C1-type" evidence="1">
    <location>
        <begin position="54"/>
        <end position="107"/>
    </location>
</feature>
<evidence type="ECO:0000259" key="1">
    <source>
        <dbReference type="PROSITE" id="PS50943"/>
    </source>
</evidence>
<protein>
    <submittedName>
        <fullName evidence="2">Helix-turn-helix transcriptional regulator</fullName>
    </submittedName>
</protein>
<dbReference type="KEGG" id="ovb:NB640_08325"/>
<reference evidence="2" key="1">
    <citation type="journal article" date="2022" name="Front. Microbiol.">
        <title>New perspectives on an old grouping: The genomic and phenotypic variability of Oxalobacter formigenes and the implications for calcium oxalate stone prevention.</title>
        <authorList>
            <person name="Chmiel J.A."/>
            <person name="Carr C."/>
            <person name="Stuivenberg G.A."/>
            <person name="Venema R."/>
            <person name="Chanyi R.M."/>
            <person name="Al K.F."/>
            <person name="Giguere D."/>
            <person name="Say H."/>
            <person name="Akouris P.P."/>
            <person name="Dominguez Romero S.A."/>
            <person name="Kwong A."/>
            <person name="Tai V."/>
            <person name="Koval S.F."/>
            <person name="Razvi H."/>
            <person name="Bjazevic J."/>
            <person name="Burton J.P."/>
        </authorList>
    </citation>
    <scope>NUCLEOTIDE SEQUENCE</scope>
    <source>
        <strain evidence="2">WoOx3</strain>
    </source>
</reference>
<keyword evidence="3" id="KW-1185">Reference proteome</keyword>
<sequence length="109" mass="12080">MKARTNVQILKGSDGLPAFAVIPYHEYVSLTGKKSPTIPNEVVGKVIKLDMTPIRAWREYLGLTQSEVAERLGISQAAYTKQENSLRLRKASKEKIAVALGIEIEQLDV</sequence>
<dbReference type="RefSeq" id="WP_269308268.1">
    <property type="nucleotide sequence ID" value="NZ_CP098242.1"/>
</dbReference>
<organism evidence="2 3">
    <name type="scientific">Oxalobacter vibrioformis</name>
    <dbReference type="NCBI Taxonomy" id="933080"/>
    <lineage>
        <taxon>Bacteria</taxon>
        <taxon>Pseudomonadati</taxon>
        <taxon>Pseudomonadota</taxon>
        <taxon>Betaproteobacteria</taxon>
        <taxon>Burkholderiales</taxon>
        <taxon>Oxalobacteraceae</taxon>
        <taxon>Oxalobacter</taxon>
    </lineage>
</organism>
<dbReference type="SUPFAM" id="SSF47413">
    <property type="entry name" value="lambda repressor-like DNA-binding domains"/>
    <property type="match status" value="1"/>
</dbReference>
<gene>
    <name evidence="2" type="ORF">NB640_08325</name>
</gene>
<dbReference type="Pfam" id="PF01381">
    <property type="entry name" value="HTH_3"/>
    <property type="match status" value="1"/>
</dbReference>
<dbReference type="PROSITE" id="PS50943">
    <property type="entry name" value="HTH_CROC1"/>
    <property type="match status" value="1"/>
</dbReference>
<dbReference type="SMART" id="SM00530">
    <property type="entry name" value="HTH_XRE"/>
    <property type="match status" value="1"/>
</dbReference>
<dbReference type="Proteomes" id="UP001156215">
    <property type="component" value="Chromosome"/>
</dbReference>
<dbReference type="EMBL" id="CP098242">
    <property type="protein sequence ID" value="WAW09272.1"/>
    <property type="molecule type" value="Genomic_DNA"/>
</dbReference>
<proteinExistence type="predicted"/>
<accession>A0A9E9LV36</accession>
<name>A0A9E9LV36_9BURK</name>
<dbReference type="GO" id="GO:0003677">
    <property type="term" value="F:DNA binding"/>
    <property type="evidence" value="ECO:0007669"/>
    <property type="project" value="InterPro"/>
</dbReference>
<dbReference type="InterPro" id="IPR001387">
    <property type="entry name" value="Cro/C1-type_HTH"/>
</dbReference>
<evidence type="ECO:0000313" key="3">
    <source>
        <dbReference type="Proteomes" id="UP001156215"/>
    </source>
</evidence>
<dbReference type="CDD" id="cd00093">
    <property type="entry name" value="HTH_XRE"/>
    <property type="match status" value="1"/>
</dbReference>